<name>A0A382GSD5_9ZZZZ</name>
<dbReference type="InterPro" id="IPR037027">
    <property type="entry name" value="YqgF/RNaseH-like_dom_sf"/>
</dbReference>
<dbReference type="PANTHER" id="PTHR33317:SF4">
    <property type="entry name" value="POLYNUCLEOTIDYL TRANSFERASE, RIBONUCLEASE H-LIKE SUPERFAMILY PROTEIN"/>
    <property type="match status" value="1"/>
</dbReference>
<sequence length="137" mass="14982">MKALGIDHGDKRIGIAVSDDLGMLAHPLEYILVEPYEVFLKRLKTIVAERQIEQIVVGMPRNMDGSYGPQALKVQGFMEKLKKSVVVPIQSWDERLTSVSAMKNLREAGVNAKKAKAKVDASAAAVMLQAYLDSLAG</sequence>
<dbReference type="SMART" id="SM00732">
    <property type="entry name" value="YqgFc"/>
    <property type="match status" value="1"/>
</dbReference>
<dbReference type="InterPro" id="IPR012337">
    <property type="entry name" value="RNaseH-like_sf"/>
</dbReference>
<dbReference type="GO" id="GO:0000967">
    <property type="term" value="P:rRNA 5'-end processing"/>
    <property type="evidence" value="ECO:0007669"/>
    <property type="project" value="TreeGrafter"/>
</dbReference>
<evidence type="ECO:0000259" key="5">
    <source>
        <dbReference type="SMART" id="SM00732"/>
    </source>
</evidence>
<dbReference type="PANTHER" id="PTHR33317">
    <property type="entry name" value="POLYNUCLEOTIDYL TRANSFERASE, RIBONUCLEASE H-LIKE SUPERFAMILY PROTEIN"/>
    <property type="match status" value="1"/>
</dbReference>
<dbReference type="GO" id="GO:0004518">
    <property type="term" value="F:nuclease activity"/>
    <property type="evidence" value="ECO:0007669"/>
    <property type="project" value="UniProtKB-KW"/>
</dbReference>
<accession>A0A382GSD5</accession>
<protein>
    <recommendedName>
        <fullName evidence="5">YqgF/RNase H-like domain-containing protein</fullName>
    </recommendedName>
</protein>
<evidence type="ECO:0000313" key="6">
    <source>
        <dbReference type="EMBL" id="SVB77744.1"/>
    </source>
</evidence>
<keyword evidence="2" id="KW-0690">Ribosome biogenesis</keyword>
<dbReference type="HAMAP" id="MF_00651">
    <property type="entry name" value="Nuclease_YqgF"/>
    <property type="match status" value="1"/>
</dbReference>
<evidence type="ECO:0000256" key="3">
    <source>
        <dbReference type="ARBA" id="ARBA00022722"/>
    </source>
</evidence>
<feature type="domain" description="YqgF/RNase H-like" evidence="5">
    <location>
        <begin position="1"/>
        <end position="101"/>
    </location>
</feature>
<dbReference type="SUPFAM" id="SSF53098">
    <property type="entry name" value="Ribonuclease H-like"/>
    <property type="match status" value="1"/>
</dbReference>
<dbReference type="InterPro" id="IPR005227">
    <property type="entry name" value="YqgF"/>
</dbReference>
<proteinExistence type="inferred from homology"/>
<dbReference type="GO" id="GO:0005829">
    <property type="term" value="C:cytosol"/>
    <property type="evidence" value="ECO:0007669"/>
    <property type="project" value="TreeGrafter"/>
</dbReference>
<gene>
    <name evidence="6" type="ORF">METZ01_LOCUS230598</name>
</gene>
<dbReference type="Gene3D" id="3.30.420.140">
    <property type="entry name" value="YqgF/RNase H-like domain"/>
    <property type="match status" value="1"/>
</dbReference>
<dbReference type="EMBL" id="UINC01057023">
    <property type="protein sequence ID" value="SVB77744.1"/>
    <property type="molecule type" value="Genomic_DNA"/>
</dbReference>
<keyword evidence="4" id="KW-0378">Hydrolase</keyword>
<evidence type="ECO:0000256" key="4">
    <source>
        <dbReference type="ARBA" id="ARBA00022801"/>
    </source>
</evidence>
<dbReference type="NCBIfam" id="TIGR00250">
    <property type="entry name" value="RNAse_H_YqgF"/>
    <property type="match status" value="1"/>
</dbReference>
<evidence type="ECO:0000256" key="2">
    <source>
        <dbReference type="ARBA" id="ARBA00022517"/>
    </source>
</evidence>
<dbReference type="Pfam" id="PF03652">
    <property type="entry name" value="RuvX"/>
    <property type="match status" value="1"/>
</dbReference>
<dbReference type="AlphaFoldDB" id="A0A382GSD5"/>
<reference evidence="6" key="1">
    <citation type="submission" date="2018-05" db="EMBL/GenBank/DDBJ databases">
        <authorList>
            <person name="Lanie J.A."/>
            <person name="Ng W.-L."/>
            <person name="Kazmierczak K.M."/>
            <person name="Andrzejewski T.M."/>
            <person name="Davidsen T.M."/>
            <person name="Wayne K.J."/>
            <person name="Tettelin H."/>
            <person name="Glass J.I."/>
            <person name="Rusch D."/>
            <person name="Podicherti R."/>
            <person name="Tsui H.-C.T."/>
            <person name="Winkler M.E."/>
        </authorList>
    </citation>
    <scope>NUCLEOTIDE SEQUENCE</scope>
</reference>
<keyword evidence="3" id="KW-0540">Nuclease</keyword>
<dbReference type="GO" id="GO:0016787">
    <property type="term" value="F:hydrolase activity"/>
    <property type="evidence" value="ECO:0007669"/>
    <property type="project" value="UniProtKB-KW"/>
</dbReference>
<evidence type="ECO:0000256" key="1">
    <source>
        <dbReference type="ARBA" id="ARBA00022490"/>
    </source>
</evidence>
<keyword evidence="1" id="KW-0963">Cytoplasm</keyword>
<dbReference type="InterPro" id="IPR006641">
    <property type="entry name" value="YqgF/RNaseH-like_dom"/>
</dbReference>
<dbReference type="CDD" id="cd16964">
    <property type="entry name" value="YqgF"/>
    <property type="match status" value="1"/>
</dbReference>
<organism evidence="6">
    <name type="scientific">marine metagenome</name>
    <dbReference type="NCBI Taxonomy" id="408172"/>
    <lineage>
        <taxon>unclassified sequences</taxon>
        <taxon>metagenomes</taxon>
        <taxon>ecological metagenomes</taxon>
    </lineage>
</organism>